<reference evidence="2" key="3">
    <citation type="submission" date="2025-09" db="UniProtKB">
        <authorList>
            <consortium name="Ensembl"/>
        </authorList>
    </citation>
    <scope>IDENTIFICATION</scope>
</reference>
<dbReference type="Ensembl" id="ENSSSUT00005001929.1">
    <property type="protein sequence ID" value="ENSSSUP00005001645.1"/>
    <property type="gene ID" value="ENSSSUG00005001131.1"/>
</dbReference>
<feature type="compositionally biased region" description="Basic and acidic residues" evidence="1">
    <location>
        <begin position="362"/>
        <end position="379"/>
    </location>
</feature>
<protein>
    <submittedName>
        <fullName evidence="2">Chromosome 7 open reading frame 57</fullName>
    </submittedName>
</protein>
<organism evidence="2 3">
    <name type="scientific">Suricata suricatta</name>
    <name type="common">Meerkat</name>
    <dbReference type="NCBI Taxonomy" id="37032"/>
    <lineage>
        <taxon>Eukaryota</taxon>
        <taxon>Metazoa</taxon>
        <taxon>Chordata</taxon>
        <taxon>Craniata</taxon>
        <taxon>Vertebrata</taxon>
        <taxon>Euteleostomi</taxon>
        <taxon>Mammalia</taxon>
        <taxon>Eutheria</taxon>
        <taxon>Laurasiatheria</taxon>
        <taxon>Carnivora</taxon>
        <taxon>Feliformia</taxon>
        <taxon>Herpestidae</taxon>
        <taxon>Suricata</taxon>
    </lineage>
</organism>
<feature type="compositionally biased region" description="Polar residues" evidence="1">
    <location>
        <begin position="279"/>
        <end position="289"/>
    </location>
</feature>
<dbReference type="PANTHER" id="PTHR31097:SF2">
    <property type="entry name" value="CHROMOSOME 7 OPEN READING FRAME 57"/>
    <property type="match status" value="1"/>
</dbReference>
<feature type="region of interest" description="Disordered" evidence="1">
    <location>
        <begin position="318"/>
        <end position="386"/>
    </location>
</feature>
<reference evidence="2 3" key="1">
    <citation type="submission" date="2019-05" db="EMBL/GenBank/DDBJ databases">
        <title>A Chromosome-scale Meerkat (S. suricatta) Genome Assembly.</title>
        <authorList>
            <person name="Dudchenko O."/>
            <person name="Lieberman Aiden E."/>
            <person name="Tung J."/>
            <person name="Barreiro L.B."/>
            <person name="Clutton-Brock T.H."/>
        </authorList>
    </citation>
    <scope>NUCLEOTIDE SEQUENCE [LARGE SCALE GENOMIC DNA]</scope>
</reference>
<name>A0A673SWQ9_SURSU</name>
<dbReference type="InterPro" id="IPR040247">
    <property type="entry name" value="DUF5524"/>
</dbReference>
<evidence type="ECO:0000313" key="2">
    <source>
        <dbReference type="Ensembl" id="ENSSSUP00005001645.1"/>
    </source>
</evidence>
<proteinExistence type="predicted"/>
<evidence type="ECO:0000256" key="1">
    <source>
        <dbReference type="SAM" id="MobiDB-lite"/>
    </source>
</evidence>
<dbReference type="PANTHER" id="PTHR31097">
    <property type="entry name" value="SI:DKEY-276J7.1"/>
    <property type="match status" value="1"/>
</dbReference>
<accession>A0A673SWQ9</accession>
<dbReference type="AlphaFoldDB" id="A0A673SWQ9"/>
<gene>
    <name evidence="2" type="primary">C2H7orf57</name>
</gene>
<dbReference type="OMA" id="AICIYWR"/>
<dbReference type="Proteomes" id="UP000472268">
    <property type="component" value="Chromosome 2"/>
</dbReference>
<keyword evidence="3" id="KW-1185">Reference proteome</keyword>
<sequence>MLLWFRAGWECGLGCAELGPSRRGGVEPWAVLGSNQGDPPLAGGGGPRKQALCSSAPGAVPCALVDTWSSLSAGMRNTSKELQGATSRYAPCDWYYHLPVKRSEKLMDAPPASQIPGLSDVNNTPSGHLLGQRRYWIKETDSEYVKLAKRGGRPDLLKHLVPGSRKGSPVAYSLPDWYIHHSKPPTAEQRQVPVISMPDYMVYEEFNPDHSNGNYEFRRGPFDFDVKSVWQREAEEQKKEKKKVRLPAINSKLPSNVGTPLGPREPAGNRLSFPPMPGQKTSSPTNFSKLISNGYKDEWLQQRVDLDGRTLRALGAAPLAPSAQDTEGRQGAGPPPDPDVPKGSDQDEDAQARVVMSVALRQMERERERGRGRDRERIPGRAPHGL</sequence>
<dbReference type="Pfam" id="PF17662">
    <property type="entry name" value="DUF5524"/>
    <property type="match status" value="1"/>
</dbReference>
<reference evidence="2" key="2">
    <citation type="submission" date="2025-08" db="UniProtKB">
        <authorList>
            <consortium name="Ensembl"/>
        </authorList>
    </citation>
    <scope>IDENTIFICATION</scope>
</reference>
<evidence type="ECO:0000313" key="3">
    <source>
        <dbReference type="Proteomes" id="UP000472268"/>
    </source>
</evidence>
<feature type="region of interest" description="Disordered" evidence="1">
    <location>
        <begin position="236"/>
        <end position="289"/>
    </location>
</feature>